<dbReference type="RefSeq" id="WP_073168197.1">
    <property type="nucleotide sequence ID" value="NZ_FQZE01000010.1"/>
</dbReference>
<dbReference type="Gene3D" id="1.10.3810.10">
    <property type="entry name" value="Biosynthetic peptidoglycan transglycosylase-like"/>
    <property type="match status" value="1"/>
</dbReference>
<feature type="transmembrane region" description="Helical" evidence="3">
    <location>
        <begin position="143"/>
        <end position="165"/>
    </location>
</feature>
<dbReference type="OrthoDB" id="9766909at2"/>
<dbReference type="EMBL" id="FQZE01000010">
    <property type="protein sequence ID" value="SHJ04318.1"/>
    <property type="molecule type" value="Genomic_DNA"/>
</dbReference>
<reference evidence="5 6" key="1">
    <citation type="submission" date="2016-11" db="EMBL/GenBank/DDBJ databases">
        <authorList>
            <person name="Jaros S."/>
            <person name="Januszkiewicz K."/>
            <person name="Wedrychowicz H."/>
        </authorList>
    </citation>
    <scope>NUCLEOTIDE SEQUENCE [LARGE SCALE GENOMIC DNA]</scope>
    <source>
        <strain evidence="5 6">DSM 27063</strain>
    </source>
</reference>
<feature type="domain" description="Glycosyl transferase family 51" evidence="4">
    <location>
        <begin position="245"/>
        <end position="391"/>
    </location>
</feature>
<evidence type="ECO:0000313" key="5">
    <source>
        <dbReference type="EMBL" id="SHJ04318.1"/>
    </source>
</evidence>
<dbReference type="InterPro" id="IPR050396">
    <property type="entry name" value="Glycosyltr_51/Transpeptidase"/>
</dbReference>
<feature type="transmembrane region" description="Helical" evidence="3">
    <location>
        <begin position="74"/>
        <end position="92"/>
    </location>
</feature>
<keyword evidence="3" id="KW-0472">Membrane</keyword>
<evidence type="ECO:0000256" key="3">
    <source>
        <dbReference type="SAM" id="Phobius"/>
    </source>
</evidence>
<dbReference type="Proteomes" id="UP000184050">
    <property type="component" value="Unassembled WGS sequence"/>
</dbReference>
<feature type="transmembrane region" description="Helical" evidence="3">
    <location>
        <begin position="35"/>
        <end position="54"/>
    </location>
</feature>
<organism evidence="5 6">
    <name type="scientific">Tangfeifania diversioriginum</name>
    <dbReference type="NCBI Taxonomy" id="1168035"/>
    <lineage>
        <taxon>Bacteria</taxon>
        <taxon>Pseudomonadati</taxon>
        <taxon>Bacteroidota</taxon>
        <taxon>Bacteroidia</taxon>
        <taxon>Marinilabiliales</taxon>
        <taxon>Prolixibacteraceae</taxon>
        <taxon>Tangfeifania</taxon>
    </lineage>
</organism>
<dbReference type="GO" id="GO:0008955">
    <property type="term" value="F:peptidoglycan glycosyltransferase activity"/>
    <property type="evidence" value="ECO:0007669"/>
    <property type="project" value="TreeGrafter"/>
</dbReference>
<evidence type="ECO:0000256" key="1">
    <source>
        <dbReference type="ARBA" id="ARBA00004752"/>
    </source>
</evidence>
<evidence type="ECO:0000313" key="6">
    <source>
        <dbReference type="Proteomes" id="UP000184050"/>
    </source>
</evidence>
<dbReference type="InterPro" id="IPR036950">
    <property type="entry name" value="PBP_transglycosylase"/>
</dbReference>
<evidence type="ECO:0000259" key="4">
    <source>
        <dbReference type="Pfam" id="PF00912"/>
    </source>
</evidence>
<keyword evidence="3" id="KW-1133">Transmembrane helix</keyword>
<accession>A0A1M6G2X1</accession>
<dbReference type="InterPro" id="IPR001264">
    <property type="entry name" value="Glyco_trans_51"/>
</dbReference>
<dbReference type="Pfam" id="PF00912">
    <property type="entry name" value="Transgly"/>
    <property type="match status" value="1"/>
</dbReference>
<name>A0A1M6G2X1_9BACT</name>
<proteinExistence type="predicted"/>
<keyword evidence="2" id="KW-0808">Transferase</keyword>
<dbReference type="PANTHER" id="PTHR32282">
    <property type="entry name" value="BINDING PROTEIN TRANSPEPTIDASE, PUTATIVE-RELATED"/>
    <property type="match status" value="1"/>
</dbReference>
<comment type="pathway">
    <text evidence="1">Cell wall biogenesis; peptidoglycan biosynthesis.</text>
</comment>
<protein>
    <submittedName>
        <fullName evidence="5">Penicillin-binding protein 1A</fullName>
    </submittedName>
</protein>
<gene>
    <name evidence="5" type="ORF">SAMN05444280_1109</name>
</gene>
<sequence>MEFQQYYPTYNYQERDIVLAEFEEAQKIANTQSKLYGQLANFLIAFVTVGITLLLKTSDKSTNQAIVVVKDNVIFFDVFLGIIGLVILRYFIELQRTIVINSRKVITLRRMLGLDYGHLQLTIPNWRVEGATNPFVVRLFPGWLKFGSSPFWIIALTLNVFWYFSLPSIEYDIITKYWYVINILITVFYALVFRIQLNETHESFYLSIVKNVSKLLRIKLVKDFEYVLYRAKLSVNEKNRLKYRTHNVEKVLIEIEDSRFNKHNGVDLKSIGRSILSLSKKYRKKKGFLKSGGSTITMQLCRTLLIPSNQNPVRRKIIEMLLSMWYENQFSKADIIAFYLTSVRFEKRINGIILATKYFFPDKEDKAYSNEEAFFLIERLSNISSTYRKERIRNLYKRISDSIELNWEIILNIYDEQERNRRITQYNVYTK</sequence>
<feature type="transmembrane region" description="Helical" evidence="3">
    <location>
        <begin position="177"/>
        <end position="197"/>
    </location>
</feature>
<dbReference type="InterPro" id="IPR023346">
    <property type="entry name" value="Lysozyme-like_dom_sf"/>
</dbReference>
<keyword evidence="6" id="KW-1185">Reference proteome</keyword>
<keyword evidence="3" id="KW-0812">Transmembrane</keyword>
<dbReference type="SUPFAM" id="SSF53955">
    <property type="entry name" value="Lysozyme-like"/>
    <property type="match status" value="1"/>
</dbReference>
<dbReference type="PANTHER" id="PTHR32282:SF33">
    <property type="entry name" value="PEPTIDOGLYCAN GLYCOSYLTRANSFERASE"/>
    <property type="match status" value="1"/>
</dbReference>
<evidence type="ECO:0000256" key="2">
    <source>
        <dbReference type="ARBA" id="ARBA00022679"/>
    </source>
</evidence>
<dbReference type="AlphaFoldDB" id="A0A1M6G2X1"/>
<dbReference type="STRING" id="1168035.SAMN05444280_1109"/>